<reference evidence="3" key="1">
    <citation type="submission" date="2014-02" db="EMBL/GenBank/DDBJ databases">
        <authorList>
            <person name="Genoscope - CEA"/>
        </authorList>
    </citation>
    <scope>NUCLEOTIDE SEQUENCE</scope>
    <source>
        <strain evidence="3">LS3</strain>
    </source>
</reference>
<dbReference type="PIRSF" id="PIRSF037464">
    <property type="entry name" value="UCP037464_APP1"/>
    <property type="match status" value="1"/>
</dbReference>
<proteinExistence type="predicted"/>
<feature type="region of interest" description="Disordered" evidence="1">
    <location>
        <begin position="440"/>
        <end position="620"/>
    </location>
</feature>
<evidence type="ECO:0000313" key="3">
    <source>
        <dbReference type="EMBL" id="CDP34432.1"/>
    </source>
</evidence>
<dbReference type="GO" id="GO:0008195">
    <property type="term" value="F:phosphatidate phosphatase activity"/>
    <property type="evidence" value="ECO:0007669"/>
    <property type="project" value="InterPro"/>
</dbReference>
<dbReference type="GO" id="GO:0030479">
    <property type="term" value="C:actin cortical patch"/>
    <property type="evidence" value="ECO:0007669"/>
    <property type="project" value="TreeGrafter"/>
</dbReference>
<feature type="region of interest" description="Disordered" evidence="1">
    <location>
        <begin position="113"/>
        <end position="147"/>
    </location>
</feature>
<feature type="domain" description="Phosphatidate phosphatase APP1 catalytic" evidence="2">
    <location>
        <begin position="263"/>
        <end position="412"/>
    </location>
</feature>
<feature type="compositionally biased region" description="Low complexity" evidence="1">
    <location>
        <begin position="459"/>
        <end position="488"/>
    </location>
</feature>
<evidence type="ECO:0000256" key="1">
    <source>
        <dbReference type="SAM" id="MobiDB-lite"/>
    </source>
</evidence>
<protein>
    <submittedName>
        <fullName evidence="3">ARAD1C12166p</fullName>
    </submittedName>
</protein>
<feature type="compositionally biased region" description="Polar residues" evidence="1">
    <location>
        <begin position="606"/>
        <end position="617"/>
    </location>
</feature>
<dbReference type="PhylomeDB" id="A0A060T693"/>
<dbReference type="InterPro" id="IPR052935">
    <property type="entry name" value="Mg2+_PAP"/>
</dbReference>
<dbReference type="InterPro" id="IPR036412">
    <property type="entry name" value="HAD-like_sf"/>
</dbReference>
<dbReference type="SUPFAM" id="SSF56784">
    <property type="entry name" value="HAD-like"/>
    <property type="match status" value="1"/>
</dbReference>
<organism evidence="3">
    <name type="scientific">Blastobotrys adeninivorans</name>
    <name type="common">Yeast</name>
    <name type="synonym">Arxula adeninivorans</name>
    <dbReference type="NCBI Taxonomy" id="409370"/>
    <lineage>
        <taxon>Eukaryota</taxon>
        <taxon>Fungi</taxon>
        <taxon>Dikarya</taxon>
        <taxon>Ascomycota</taxon>
        <taxon>Saccharomycotina</taxon>
        <taxon>Dipodascomycetes</taxon>
        <taxon>Dipodascales</taxon>
        <taxon>Trichomonascaceae</taxon>
        <taxon>Blastobotrys</taxon>
    </lineage>
</organism>
<sequence>MASTGPSPSILSRLPKKQQVLGYLRAKRDEYISAIGSGNDIEDDYDISPDLAQLNGPFPDEQLLLYPCYAFQRPDGQYEVIVRGWLHLPEVPNRKSRIVYSLAKQIAGINGSNVSVSSNPQQQRPMKRVGSMESISSITPADEEDEEVRRLEKVAQADKYGTPAGPMHTDTMKTPRDDEKVLRQRLSHFLARSAPFRKIYIRVGSDEPLDKQPRVEQVVTAASGRFFSRIVVPYRPSSVSAEASDNDSVYELGNVLTIGSEGVSIISDIDDTIKNTGITGVKREMFRNVFIRTATELEIEGVVDWYKDMAEHGAQFHYVSNSPWQLYSTIAEYIEQLGLPQGSIHLKQYSGVLNGILEPAAERKREALYSIVKDFPNHKFILVGDSGESDLEAYVDLAKAYPKQILSIYIRDVTNSDNFNDFTTNENLLATNYIPTPEEIDDYDRAKSTRSLPRRPQRPSRNASARSTTTPPSTASAHSSSSATSPSAMPDLIDLSEPEPEPAQSVENSKKPKAPPKVPRKPVALRGAPIPRNSEDSNTGSQSNSRTSQSNSPSVTPPPPPPPRRSRTVQSAPVTENEPRPQTQTQQNPPPLPPRRRTTATDTDTNSVFSMSSSQNDYGELNIPEWDKRVESWKMRINRARQTLPSSVRLRMWRKGTDVYQESITIVKEHTNSAK</sequence>
<gene>
    <name evidence="3" type="ORF">GNLVRS02_ARAD1C12166g</name>
</gene>
<dbReference type="Pfam" id="PF09949">
    <property type="entry name" value="APP1_cat"/>
    <property type="match status" value="1"/>
</dbReference>
<evidence type="ECO:0000259" key="2">
    <source>
        <dbReference type="Pfam" id="PF09949"/>
    </source>
</evidence>
<dbReference type="InterPro" id="IPR017210">
    <property type="entry name" value="APP1"/>
</dbReference>
<dbReference type="PANTHER" id="PTHR28208">
    <property type="entry name" value="PHOSPHATIDATE PHOSPHATASE APP1"/>
    <property type="match status" value="1"/>
</dbReference>
<accession>A0A060T693</accession>
<dbReference type="PANTHER" id="PTHR28208:SF3">
    <property type="entry name" value="PHOSPHATIDATE PHOSPHATASE APP1"/>
    <property type="match status" value="1"/>
</dbReference>
<reference evidence="3" key="2">
    <citation type="submission" date="2014-06" db="EMBL/GenBank/DDBJ databases">
        <title>The complete genome of Blastobotrys (Arxula) adeninivorans LS3 - a yeast of biotechnological interest.</title>
        <authorList>
            <person name="Kunze G."/>
            <person name="Gaillardin C."/>
            <person name="Czernicka M."/>
            <person name="Durrens P."/>
            <person name="Martin T."/>
            <person name="Boer E."/>
            <person name="Gabaldon T."/>
            <person name="Cruz J."/>
            <person name="Talla E."/>
            <person name="Marck C."/>
            <person name="Goffeau A."/>
            <person name="Barbe V."/>
            <person name="Baret P."/>
            <person name="Baronian K."/>
            <person name="Beier S."/>
            <person name="Bleykasten C."/>
            <person name="Bode R."/>
            <person name="Casaregola S."/>
            <person name="Despons L."/>
            <person name="Fairhead C."/>
            <person name="Giersberg M."/>
            <person name="Gierski P."/>
            <person name="Hahnel U."/>
            <person name="Hartmann A."/>
            <person name="Jankowska D."/>
            <person name="Jubin C."/>
            <person name="Jung P."/>
            <person name="Lafontaine I."/>
            <person name="Leh-Louis V."/>
            <person name="Lemaire M."/>
            <person name="Marcet-Houben M."/>
            <person name="Mascher M."/>
            <person name="Morel G."/>
            <person name="Richard G.-F."/>
            <person name="Riechen J."/>
            <person name="Sacerdot C."/>
            <person name="Sarkar A."/>
            <person name="Savel G."/>
            <person name="Schacherer J."/>
            <person name="Sherman D."/>
            <person name="Straub M.-L."/>
            <person name="Stein N."/>
            <person name="Thierry A."/>
            <person name="Trautwein-Schult A."/>
            <person name="Westhof E."/>
            <person name="Worch S."/>
            <person name="Dujon B."/>
            <person name="Souciet J.-L."/>
            <person name="Wincker P."/>
            <person name="Scholz U."/>
            <person name="Neuveglise N."/>
        </authorList>
    </citation>
    <scope>NUCLEOTIDE SEQUENCE</scope>
    <source>
        <strain evidence="3">LS3</strain>
    </source>
</reference>
<feature type="compositionally biased region" description="Low complexity" evidence="1">
    <location>
        <begin position="537"/>
        <end position="554"/>
    </location>
</feature>
<dbReference type="InterPro" id="IPR019236">
    <property type="entry name" value="APP1_cat"/>
</dbReference>
<feature type="compositionally biased region" description="Basic residues" evidence="1">
    <location>
        <begin position="511"/>
        <end position="520"/>
    </location>
</feature>
<name>A0A060T693_BLAAD</name>
<dbReference type="AlphaFoldDB" id="A0A060T693"/>
<dbReference type="EMBL" id="HG937693">
    <property type="protein sequence ID" value="CDP34432.1"/>
    <property type="molecule type" value="Genomic_DNA"/>
</dbReference>